<organism evidence="1 2">
    <name type="scientific">Paramuricea clavata</name>
    <name type="common">Red gorgonian</name>
    <name type="synonym">Violescent sea-whip</name>
    <dbReference type="NCBI Taxonomy" id="317549"/>
    <lineage>
        <taxon>Eukaryota</taxon>
        <taxon>Metazoa</taxon>
        <taxon>Cnidaria</taxon>
        <taxon>Anthozoa</taxon>
        <taxon>Octocorallia</taxon>
        <taxon>Malacalcyonacea</taxon>
        <taxon>Plexauridae</taxon>
        <taxon>Paramuricea</taxon>
    </lineage>
</organism>
<evidence type="ECO:0000313" key="2">
    <source>
        <dbReference type="Proteomes" id="UP001152795"/>
    </source>
</evidence>
<name>A0A6S7HGQ4_PARCT</name>
<keyword evidence="2" id="KW-1185">Reference proteome</keyword>
<dbReference type="EMBL" id="CACRXK020002611">
    <property type="protein sequence ID" value="CAB3995160.1"/>
    <property type="molecule type" value="Genomic_DNA"/>
</dbReference>
<reference evidence="1" key="1">
    <citation type="submission" date="2020-04" db="EMBL/GenBank/DDBJ databases">
        <authorList>
            <person name="Alioto T."/>
            <person name="Alioto T."/>
            <person name="Gomez Garrido J."/>
        </authorList>
    </citation>
    <scope>NUCLEOTIDE SEQUENCE</scope>
    <source>
        <strain evidence="1">A484AB</strain>
    </source>
</reference>
<proteinExistence type="predicted"/>
<comment type="caution">
    <text evidence="1">The sequence shown here is derived from an EMBL/GenBank/DDBJ whole genome shotgun (WGS) entry which is preliminary data.</text>
</comment>
<accession>A0A6S7HGQ4</accession>
<protein>
    <submittedName>
        <fullName evidence="1">Uncharacterized protein</fullName>
    </submittedName>
</protein>
<dbReference type="Proteomes" id="UP001152795">
    <property type="component" value="Unassembled WGS sequence"/>
</dbReference>
<gene>
    <name evidence="1" type="ORF">PACLA_8A001898</name>
</gene>
<dbReference type="OrthoDB" id="5949069at2759"/>
<dbReference type="AlphaFoldDB" id="A0A6S7HGQ4"/>
<evidence type="ECO:0000313" key="1">
    <source>
        <dbReference type="EMBL" id="CAB3995160.1"/>
    </source>
</evidence>
<sequence>MTRMNVVLLLNCDAANEKAGLRQAHNVLRQLCDNGNKVTIFECKQTARFVFEEPASLLSTKILDQRFPKRIAEADATLLITDKAATDCPACVRKVTNLDKSVYVWNSCGINCILLGGSIHSRQAAMQLHAILEERNYYPYMANVLPRQCSWHNMYRVDQSMETAGPCVL</sequence>